<dbReference type="RefSeq" id="WP_097655218.1">
    <property type="nucleotide sequence ID" value="NZ_LYXE01000184.1"/>
</dbReference>
<dbReference type="GO" id="GO:0022857">
    <property type="term" value="F:transmembrane transporter activity"/>
    <property type="evidence" value="ECO:0007669"/>
    <property type="project" value="TreeGrafter"/>
</dbReference>
<evidence type="ECO:0008006" key="12">
    <source>
        <dbReference type="Google" id="ProtNLM"/>
    </source>
</evidence>
<dbReference type="InterPro" id="IPR025857">
    <property type="entry name" value="MacB_PCD"/>
</dbReference>
<proteinExistence type="inferred from homology"/>
<feature type="domain" description="ABC3 transporter permease C-terminal" evidence="8">
    <location>
        <begin position="624"/>
        <end position="738"/>
    </location>
</feature>
<evidence type="ECO:0000259" key="9">
    <source>
        <dbReference type="Pfam" id="PF12704"/>
    </source>
</evidence>
<dbReference type="InterPro" id="IPR003838">
    <property type="entry name" value="ABC3_permease_C"/>
</dbReference>
<evidence type="ECO:0000256" key="4">
    <source>
        <dbReference type="ARBA" id="ARBA00022989"/>
    </source>
</evidence>
<feature type="transmembrane region" description="Helical" evidence="7">
    <location>
        <begin position="329"/>
        <end position="350"/>
    </location>
</feature>
<name>A0A2H3L0L4_9CHLR</name>
<feature type="transmembrane region" description="Helical" evidence="7">
    <location>
        <begin position="237"/>
        <end position="256"/>
    </location>
</feature>
<dbReference type="InterPro" id="IPR050250">
    <property type="entry name" value="Macrolide_Exporter_MacB"/>
</dbReference>
<dbReference type="GO" id="GO:0005886">
    <property type="term" value="C:plasma membrane"/>
    <property type="evidence" value="ECO:0007669"/>
    <property type="project" value="UniProtKB-SubCell"/>
</dbReference>
<feature type="transmembrane region" description="Helical" evidence="7">
    <location>
        <begin position="12"/>
        <end position="34"/>
    </location>
</feature>
<feature type="transmembrane region" description="Helical" evidence="7">
    <location>
        <begin position="285"/>
        <end position="309"/>
    </location>
</feature>
<evidence type="ECO:0000256" key="2">
    <source>
        <dbReference type="ARBA" id="ARBA00022475"/>
    </source>
</evidence>
<dbReference type="PANTHER" id="PTHR30572:SF4">
    <property type="entry name" value="ABC TRANSPORTER PERMEASE YTRF"/>
    <property type="match status" value="1"/>
</dbReference>
<organism evidence="10 11">
    <name type="scientific">Candidatus Chloroploca asiatica</name>
    <dbReference type="NCBI Taxonomy" id="1506545"/>
    <lineage>
        <taxon>Bacteria</taxon>
        <taxon>Bacillati</taxon>
        <taxon>Chloroflexota</taxon>
        <taxon>Chloroflexia</taxon>
        <taxon>Chloroflexales</taxon>
        <taxon>Chloroflexineae</taxon>
        <taxon>Oscillochloridaceae</taxon>
        <taxon>Candidatus Chloroploca</taxon>
    </lineage>
</organism>
<dbReference type="Pfam" id="PF02687">
    <property type="entry name" value="FtsX"/>
    <property type="match status" value="2"/>
</dbReference>
<evidence type="ECO:0000256" key="1">
    <source>
        <dbReference type="ARBA" id="ARBA00004651"/>
    </source>
</evidence>
<keyword evidence="5 7" id="KW-0472">Membrane</keyword>
<keyword evidence="3 7" id="KW-0812">Transmembrane</keyword>
<feature type="domain" description="MacB-like periplasmic core" evidence="9">
    <location>
        <begin position="14"/>
        <end position="211"/>
    </location>
</feature>
<gene>
    <name evidence="10" type="ORF">A9Q02_20445</name>
</gene>
<evidence type="ECO:0000256" key="5">
    <source>
        <dbReference type="ARBA" id="ARBA00023136"/>
    </source>
</evidence>
<dbReference type="AlphaFoldDB" id="A0A2H3L0L4"/>
<dbReference type="Proteomes" id="UP000220922">
    <property type="component" value="Unassembled WGS sequence"/>
</dbReference>
<evidence type="ECO:0000313" key="11">
    <source>
        <dbReference type="Proteomes" id="UP000220922"/>
    </source>
</evidence>
<evidence type="ECO:0000259" key="8">
    <source>
        <dbReference type="Pfam" id="PF02687"/>
    </source>
</evidence>
<keyword evidence="11" id="KW-1185">Reference proteome</keyword>
<feature type="transmembrane region" description="Helical" evidence="7">
    <location>
        <begin position="619"/>
        <end position="644"/>
    </location>
</feature>
<evidence type="ECO:0000256" key="7">
    <source>
        <dbReference type="SAM" id="Phobius"/>
    </source>
</evidence>
<keyword evidence="2" id="KW-1003">Cell membrane</keyword>
<feature type="transmembrane region" description="Helical" evidence="7">
    <location>
        <begin position="397"/>
        <end position="418"/>
    </location>
</feature>
<accession>A0A2H3L0L4</accession>
<protein>
    <recommendedName>
        <fullName evidence="12">ABC transporter permease</fullName>
    </recommendedName>
</protein>
<feature type="domain" description="ABC3 transporter permease C-terminal" evidence="8">
    <location>
        <begin position="240"/>
        <end position="356"/>
    </location>
</feature>
<comment type="caution">
    <text evidence="10">The sequence shown here is derived from an EMBL/GenBank/DDBJ whole genome shotgun (WGS) entry which is preliminary data.</text>
</comment>
<dbReference type="OrthoDB" id="9770036at2"/>
<dbReference type="PANTHER" id="PTHR30572">
    <property type="entry name" value="MEMBRANE COMPONENT OF TRANSPORTER-RELATED"/>
    <property type="match status" value="1"/>
</dbReference>
<sequence length="747" mass="80917">MLSFKNLLRRKVRTLLTLLGVAIGVAAVVVLSAFGEGMARGFGSAGDTRDADLLISQKDALMIMMGAIDAEIGDEITAMPGVTAVNRTVIGILQLPETPYFLIAGEEPRGFAIQRYRIIDGRSVATRRELILGRQAALNFKKQVGDKFRINEMSYTVVGIYETGASFEDNGAVIHLDDAQRAFDRRRQVTFFKVLVRDAHERDALKERIEQRWPDLAATRSGDPHSQDDLLEVYRSMGWVIGIFAMLVGGLGMMNAQLMSVFERTREIGVLRALGWRRRRVVRMIIGEALLVALAGGLLGLLLAAGSITLLAQSAALSGFLSGELEASAMVQAVVIAGVLGLVGGGYPAWRAARLAPVEAMRAEAGASVRWGLMARLLALLLRGPALRNLLRRPTRSLMTMLGLGVGVGLIVALSGIAEGSRQVITEMLGAGQADILAQQAGASDAMFSSIDERLADHLRTHPEVKAVSRLVFGSTAVPGLPFFLLYGLDPRENHIAHYRVSEGRSIQRSDDIILGRLAANSLDKQVGDRLRLSGQTFTIVGIYETGIGYEDSGGVISIREAQRLFGKPRQVSFLGISLHRPERAAEIAAELEARYPELLVARTNDLTSRMQDFATMDAFFGALMGLMMLVGGVVMMNVMLMSVFERTHEIGVLRAVGWRGRRVLRMILAESLALALLSGLAGLGLGMGLNQLLVMIPGYGEVLAISYASADLWRIFGLALGLGLLGGLLPAWRAVRLRPIAALYHE</sequence>
<evidence type="ECO:0000313" key="10">
    <source>
        <dbReference type="EMBL" id="PDV96677.1"/>
    </source>
</evidence>
<evidence type="ECO:0000256" key="3">
    <source>
        <dbReference type="ARBA" id="ARBA00022692"/>
    </source>
</evidence>
<reference evidence="10 11" key="1">
    <citation type="submission" date="2016-05" db="EMBL/GenBank/DDBJ databases">
        <authorList>
            <person name="Lavstsen T."/>
            <person name="Jespersen J.S."/>
        </authorList>
    </citation>
    <scope>NUCLEOTIDE SEQUENCE [LARGE SCALE GENOMIC DNA]</scope>
    <source>
        <strain evidence="10 11">B7-9</strain>
    </source>
</reference>
<dbReference type="EMBL" id="LYXE01000184">
    <property type="protein sequence ID" value="PDV96677.1"/>
    <property type="molecule type" value="Genomic_DNA"/>
</dbReference>
<comment type="subcellular location">
    <subcellularLocation>
        <location evidence="1">Cell membrane</location>
        <topology evidence="1">Multi-pass membrane protein</topology>
    </subcellularLocation>
</comment>
<dbReference type="Pfam" id="PF12704">
    <property type="entry name" value="MacB_PCD"/>
    <property type="match status" value="2"/>
</dbReference>
<evidence type="ECO:0000256" key="6">
    <source>
        <dbReference type="ARBA" id="ARBA00038076"/>
    </source>
</evidence>
<comment type="similarity">
    <text evidence="6">Belongs to the ABC-4 integral membrane protein family.</text>
</comment>
<feature type="transmembrane region" description="Helical" evidence="7">
    <location>
        <begin position="716"/>
        <end position="736"/>
    </location>
</feature>
<keyword evidence="4 7" id="KW-1133">Transmembrane helix</keyword>
<feature type="domain" description="MacB-like periplasmic core" evidence="9">
    <location>
        <begin position="397"/>
        <end position="594"/>
    </location>
</feature>
<feature type="transmembrane region" description="Helical" evidence="7">
    <location>
        <begin position="664"/>
        <end position="686"/>
    </location>
</feature>